<dbReference type="Proteomes" id="UP000518300">
    <property type="component" value="Unassembled WGS sequence"/>
</dbReference>
<organism evidence="9 10">
    <name type="scientific">Pyxidicoccus fallax</name>
    <dbReference type="NCBI Taxonomy" id="394095"/>
    <lineage>
        <taxon>Bacteria</taxon>
        <taxon>Pseudomonadati</taxon>
        <taxon>Myxococcota</taxon>
        <taxon>Myxococcia</taxon>
        <taxon>Myxococcales</taxon>
        <taxon>Cystobacterineae</taxon>
        <taxon>Myxococcaceae</taxon>
        <taxon>Pyxidicoccus</taxon>
    </lineage>
</organism>
<feature type="transmembrane region" description="Helical" evidence="7">
    <location>
        <begin position="255"/>
        <end position="273"/>
    </location>
</feature>
<dbReference type="GO" id="GO:0022857">
    <property type="term" value="F:transmembrane transporter activity"/>
    <property type="evidence" value="ECO:0007669"/>
    <property type="project" value="InterPro"/>
</dbReference>
<keyword evidence="6 7" id="KW-0472">Membrane</keyword>
<dbReference type="SUPFAM" id="SSF103473">
    <property type="entry name" value="MFS general substrate transporter"/>
    <property type="match status" value="1"/>
</dbReference>
<keyword evidence="5 7" id="KW-1133">Transmembrane helix</keyword>
<protein>
    <submittedName>
        <fullName evidence="9">MFS transporter</fullName>
    </submittedName>
</protein>
<dbReference type="InterPro" id="IPR051788">
    <property type="entry name" value="MFS_Transporter"/>
</dbReference>
<evidence type="ECO:0000256" key="5">
    <source>
        <dbReference type="ARBA" id="ARBA00022989"/>
    </source>
</evidence>
<comment type="similarity">
    <text evidence="2">Belongs to the major facilitator superfamily.</text>
</comment>
<evidence type="ECO:0000313" key="10">
    <source>
        <dbReference type="Proteomes" id="UP000518300"/>
    </source>
</evidence>
<feature type="transmembrane region" description="Helical" evidence="7">
    <location>
        <begin position="189"/>
        <end position="214"/>
    </location>
</feature>
<dbReference type="Pfam" id="PF07690">
    <property type="entry name" value="MFS_1"/>
    <property type="match status" value="1"/>
</dbReference>
<dbReference type="AlphaFoldDB" id="A0A848LHI3"/>
<feature type="transmembrane region" description="Helical" evidence="7">
    <location>
        <begin position="340"/>
        <end position="361"/>
    </location>
</feature>
<gene>
    <name evidence="9" type="ORF">HG543_17755</name>
</gene>
<evidence type="ECO:0000256" key="2">
    <source>
        <dbReference type="ARBA" id="ARBA00008335"/>
    </source>
</evidence>
<evidence type="ECO:0000313" key="9">
    <source>
        <dbReference type="EMBL" id="NMO16691.1"/>
    </source>
</evidence>
<evidence type="ECO:0000259" key="8">
    <source>
        <dbReference type="PROSITE" id="PS50850"/>
    </source>
</evidence>
<dbReference type="GO" id="GO:0012505">
    <property type="term" value="C:endomembrane system"/>
    <property type="evidence" value="ECO:0007669"/>
    <property type="project" value="UniProtKB-SubCell"/>
</dbReference>
<accession>A0A848LHI3</accession>
<keyword evidence="10" id="KW-1185">Reference proteome</keyword>
<evidence type="ECO:0000256" key="4">
    <source>
        <dbReference type="ARBA" id="ARBA00022692"/>
    </source>
</evidence>
<comment type="subcellular location">
    <subcellularLocation>
        <location evidence="1">Endomembrane system</location>
        <topology evidence="1">Multi-pass membrane protein</topology>
    </subcellularLocation>
</comment>
<dbReference type="EMBL" id="JABBJJ010000075">
    <property type="protein sequence ID" value="NMO16691.1"/>
    <property type="molecule type" value="Genomic_DNA"/>
</dbReference>
<name>A0A848LHI3_9BACT</name>
<dbReference type="PANTHER" id="PTHR23514">
    <property type="entry name" value="BYPASS OF STOP CODON PROTEIN 6"/>
    <property type="match status" value="1"/>
</dbReference>
<dbReference type="GO" id="GO:0016020">
    <property type="term" value="C:membrane"/>
    <property type="evidence" value="ECO:0007669"/>
    <property type="project" value="TreeGrafter"/>
</dbReference>
<reference evidence="9 10" key="1">
    <citation type="submission" date="2020-04" db="EMBL/GenBank/DDBJ databases">
        <title>Draft genome of Pyxidicoccus fallax type strain.</title>
        <authorList>
            <person name="Whitworth D.E."/>
        </authorList>
    </citation>
    <scope>NUCLEOTIDE SEQUENCE [LARGE SCALE GENOMIC DNA]</scope>
    <source>
        <strain evidence="9 10">DSM 14698</strain>
    </source>
</reference>
<evidence type="ECO:0000256" key="3">
    <source>
        <dbReference type="ARBA" id="ARBA00022448"/>
    </source>
</evidence>
<dbReference type="PANTHER" id="PTHR23514:SF3">
    <property type="entry name" value="BYPASS OF STOP CODON PROTEIN 6"/>
    <property type="match status" value="1"/>
</dbReference>
<dbReference type="InterPro" id="IPR011701">
    <property type="entry name" value="MFS"/>
</dbReference>
<feature type="transmembrane region" description="Helical" evidence="7">
    <location>
        <begin position="53"/>
        <end position="75"/>
    </location>
</feature>
<comment type="caution">
    <text evidence="9">The sequence shown here is derived from an EMBL/GenBank/DDBJ whole genome shotgun (WGS) entry which is preliminary data.</text>
</comment>
<dbReference type="Gene3D" id="1.20.1250.20">
    <property type="entry name" value="MFS general substrate transporter like domains"/>
    <property type="match status" value="2"/>
</dbReference>
<dbReference type="InterPro" id="IPR036259">
    <property type="entry name" value="MFS_trans_sf"/>
</dbReference>
<evidence type="ECO:0000256" key="7">
    <source>
        <dbReference type="SAM" id="Phobius"/>
    </source>
</evidence>
<evidence type="ECO:0000256" key="1">
    <source>
        <dbReference type="ARBA" id="ARBA00004127"/>
    </source>
</evidence>
<feature type="domain" description="Major facilitator superfamily (MFS) profile" evidence="8">
    <location>
        <begin position="1"/>
        <end position="367"/>
    </location>
</feature>
<sequence length="367" mass="38040">MVPSGAPELLSAFDLTPARAAGWTLFAYQVLGALLEPPLLAMAHGRRERPMRVAGLAVLALTTLAAALAPSYWLLLAALMLYGPASGVGVNLAQAALVSANPERSEAVLARWTFLGYAGDLLAPAAVALSVALGFGWRGALFAVGLVALAQAVAASRVTGGAEHGPGEDEETEAPLREALRAALRCRPLLAWSAVTVLCGLLDELLVGFGAIWMTERLGADATERAAILSAWVVGGLLGSALLERFASRFRPSTLLAVSGLGCAVAYSVWLMLASTWVTSALMLGLTGMFSAAHYPLLRARAFAAMPDRPHIVLATGSLLGSLDMTLPLLIGVVADGPGIFAAMLMLLAQPVGVALSAVAARRSERR</sequence>
<keyword evidence="3" id="KW-0813">Transport</keyword>
<feature type="transmembrane region" description="Helical" evidence="7">
    <location>
        <begin position="226"/>
        <end position="243"/>
    </location>
</feature>
<feature type="transmembrane region" description="Helical" evidence="7">
    <location>
        <begin position="310"/>
        <end position="334"/>
    </location>
</feature>
<evidence type="ECO:0000256" key="6">
    <source>
        <dbReference type="ARBA" id="ARBA00023136"/>
    </source>
</evidence>
<dbReference type="InterPro" id="IPR020846">
    <property type="entry name" value="MFS_dom"/>
</dbReference>
<feature type="transmembrane region" description="Helical" evidence="7">
    <location>
        <begin position="20"/>
        <end position="41"/>
    </location>
</feature>
<feature type="transmembrane region" description="Helical" evidence="7">
    <location>
        <begin position="279"/>
        <end position="298"/>
    </location>
</feature>
<dbReference type="PROSITE" id="PS50850">
    <property type="entry name" value="MFS"/>
    <property type="match status" value="1"/>
</dbReference>
<keyword evidence="4 7" id="KW-0812">Transmembrane</keyword>
<proteinExistence type="inferred from homology"/>